<dbReference type="SUPFAM" id="SSF51604">
    <property type="entry name" value="Enolase C-terminal domain-like"/>
    <property type="match status" value="1"/>
</dbReference>
<dbReference type="Pfam" id="PF13378">
    <property type="entry name" value="MR_MLE_C"/>
    <property type="match status" value="1"/>
</dbReference>
<evidence type="ECO:0000256" key="1">
    <source>
        <dbReference type="ARBA" id="ARBA00001946"/>
    </source>
</evidence>
<keyword evidence="6" id="KW-1185">Reference proteome</keyword>
<dbReference type="SUPFAM" id="SSF54826">
    <property type="entry name" value="Enolase N-terminal domain-like"/>
    <property type="match status" value="1"/>
</dbReference>
<comment type="cofactor">
    <cofactor evidence="1">
        <name>Mg(2+)</name>
        <dbReference type="ChEBI" id="CHEBI:18420"/>
    </cofactor>
</comment>
<name>A0A504UXV0_9HYPH</name>
<dbReference type="AlphaFoldDB" id="A0A504UXV0"/>
<dbReference type="InterPro" id="IPR046945">
    <property type="entry name" value="RHMD-like"/>
</dbReference>
<evidence type="ECO:0000313" key="5">
    <source>
        <dbReference type="EMBL" id="TPP09992.1"/>
    </source>
</evidence>
<dbReference type="CDD" id="cd03316">
    <property type="entry name" value="MR_like"/>
    <property type="match status" value="1"/>
</dbReference>
<dbReference type="SMART" id="SM00922">
    <property type="entry name" value="MR_MLE"/>
    <property type="match status" value="1"/>
</dbReference>
<proteinExistence type="predicted"/>
<reference evidence="5 6" key="1">
    <citation type="submission" date="2019-06" db="EMBL/GenBank/DDBJ databases">
        <title>Rhizobium sp. CL12 isolated from roots of soybean.</title>
        <authorList>
            <person name="Wang C."/>
        </authorList>
    </citation>
    <scope>NUCLEOTIDE SEQUENCE [LARGE SCALE GENOMIC DNA]</scope>
    <source>
        <strain evidence="5 6">CL12</strain>
    </source>
</reference>
<dbReference type="InterPro" id="IPR029017">
    <property type="entry name" value="Enolase-like_N"/>
</dbReference>
<dbReference type="GO" id="GO:0000287">
    <property type="term" value="F:magnesium ion binding"/>
    <property type="evidence" value="ECO:0007669"/>
    <property type="project" value="TreeGrafter"/>
</dbReference>
<dbReference type="SFLD" id="SFLDG00179">
    <property type="entry name" value="mandelate_racemase"/>
    <property type="match status" value="1"/>
</dbReference>
<dbReference type="InterPro" id="IPR013342">
    <property type="entry name" value="Mandelate_racemase_C"/>
</dbReference>
<dbReference type="InterPro" id="IPR013341">
    <property type="entry name" value="Mandelate_racemase_N_dom"/>
</dbReference>
<dbReference type="EMBL" id="VFYP01000001">
    <property type="protein sequence ID" value="TPP09992.1"/>
    <property type="molecule type" value="Genomic_DNA"/>
</dbReference>
<evidence type="ECO:0000256" key="3">
    <source>
        <dbReference type="ARBA" id="ARBA00022842"/>
    </source>
</evidence>
<dbReference type="InterPro" id="IPR036849">
    <property type="entry name" value="Enolase-like_C_sf"/>
</dbReference>
<dbReference type="Proteomes" id="UP000316429">
    <property type="component" value="Unassembled WGS sequence"/>
</dbReference>
<dbReference type="PANTHER" id="PTHR13794">
    <property type="entry name" value="ENOLASE SUPERFAMILY, MANDELATE RACEMASE"/>
    <property type="match status" value="1"/>
</dbReference>
<dbReference type="RefSeq" id="WP_140826355.1">
    <property type="nucleotide sequence ID" value="NZ_VFYP01000001.1"/>
</dbReference>
<dbReference type="InterPro" id="IPR029065">
    <property type="entry name" value="Enolase_C-like"/>
</dbReference>
<organism evidence="5 6">
    <name type="scientific">Rhizobium glycinendophyticum</name>
    <dbReference type="NCBI Taxonomy" id="2589807"/>
    <lineage>
        <taxon>Bacteria</taxon>
        <taxon>Pseudomonadati</taxon>
        <taxon>Pseudomonadota</taxon>
        <taxon>Alphaproteobacteria</taxon>
        <taxon>Hyphomicrobiales</taxon>
        <taxon>Rhizobiaceae</taxon>
        <taxon>Rhizobium/Agrobacterium group</taxon>
        <taxon>Rhizobium</taxon>
    </lineage>
</organism>
<comment type="caution">
    <text evidence="5">The sequence shown here is derived from an EMBL/GenBank/DDBJ whole genome shotgun (WGS) entry which is preliminary data.</text>
</comment>
<dbReference type="InterPro" id="IPR034382">
    <property type="entry name" value="AHGA_cycloisomerase"/>
</dbReference>
<evidence type="ECO:0000259" key="4">
    <source>
        <dbReference type="SMART" id="SM00922"/>
    </source>
</evidence>
<protein>
    <submittedName>
        <fullName evidence="5">Mandelate racemase/muconate lactonizing enzyme family protein</fullName>
    </submittedName>
</protein>
<dbReference type="Gene3D" id="3.20.20.120">
    <property type="entry name" value="Enolase-like C-terminal domain"/>
    <property type="match status" value="1"/>
</dbReference>
<sequence>MIGSCIVDLQARLFRVPLDEVLSDAKHGDHTHFELVTVTIAQADGTVGTGYTYTGGFGGRAIAAMINHDLRPMLLGRDATPVEEIYEAMQWAVHYVARGGIASFAISAIDIALWDLRGRVQALPLWQMAGGAGSTAQAYRGGIDLNFPLERLLENVRGYLAEGYEAVKIKVGRPNLREDVTRAEAVRALLGPDRKFMVDANYALDIPQAIAAARAFQPLDLLWFEEPIIPDDYAGYARIADETGMPLAMGENLHTIHEFEYALAQSKLSYLQPDASNCGGITGWLAVAERCAAHEIPVCSHGMQELHVSLVASQANAGWIEVHSFPIDRYTLRPLVLEHSRAVAPDVPGTGVEFDWARLAPHAIF</sequence>
<dbReference type="OrthoDB" id="9802699at2"/>
<gene>
    <name evidence="5" type="ORF">FJQ55_03715</name>
</gene>
<keyword evidence="3" id="KW-0460">Magnesium</keyword>
<dbReference type="SFLD" id="SFLDS00001">
    <property type="entry name" value="Enolase"/>
    <property type="match status" value="1"/>
</dbReference>
<dbReference type="GO" id="GO:0016853">
    <property type="term" value="F:isomerase activity"/>
    <property type="evidence" value="ECO:0007669"/>
    <property type="project" value="InterPro"/>
</dbReference>
<dbReference type="Pfam" id="PF02746">
    <property type="entry name" value="MR_MLE_N"/>
    <property type="match status" value="1"/>
</dbReference>
<dbReference type="GO" id="GO:0016836">
    <property type="term" value="F:hydro-lyase activity"/>
    <property type="evidence" value="ECO:0007669"/>
    <property type="project" value="TreeGrafter"/>
</dbReference>
<dbReference type="SFLD" id="SFLDF00557">
    <property type="entry name" value="3_6-anhydro-alpha-L-galactonat"/>
    <property type="match status" value="1"/>
</dbReference>
<evidence type="ECO:0000256" key="2">
    <source>
        <dbReference type="ARBA" id="ARBA00022723"/>
    </source>
</evidence>
<keyword evidence="2" id="KW-0479">Metal-binding</keyword>
<dbReference type="PANTHER" id="PTHR13794:SF58">
    <property type="entry name" value="MITOCHONDRIAL ENOLASE SUPERFAMILY MEMBER 1"/>
    <property type="match status" value="1"/>
</dbReference>
<dbReference type="GO" id="GO:0019388">
    <property type="term" value="P:galactose catabolic process"/>
    <property type="evidence" value="ECO:0007669"/>
    <property type="project" value="InterPro"/>
</dbReference>
<feature type="domain" description="Mandelate racemase/muconate lactonizing enzyme C-terminal" evidence="4">
    <location>
        <begin position="149"/>
        <end position="246"/>
    </location>
</feature>
<evidence type="ECO:0000313" key="6">
    <source>
        <dbReference type="Proteomes" id="UP000316429"/>
    </source>
</evidence>
<accession>A0A504UXV0</accession>
<dbReference type="Gene3D" id="3.30.390.10">
    <property type="entry name" value="Enolase-like, N-terminal domain"/>
    <property type="match status" value="1"/>
</dbReference>